<dbReference type="InterPro" id="IPR055936">
    <property type="entry name" value="DUF7514"/>
</dbReference>
<feature type="compositionally biased region" description="Basic and acidic residues" evidence="1">
    <location>
        <begin position="511"/>
        <end position="552"/>
    </location>
</feature>
<dbReference type="OrthoDB" id="5420895at2759"/>
<feature type="compositionally biased region" description="Polar residues" evidence="1">
    <location>
        <begin position="454"/>
        <end position="463"/>
    </location>
</feature>
<dbReference type="PANTHER" id="PTHR39611">
    <property type="entry name" value="HYDROXYPROLINE-RICH GLYCOPROTEIN DZ-HRGP-RELATED"/>
    <property type="match status" value="1"/>
</dbReference>
<dbReference type="GeneID" id="9227233"/>
<feature type="region of interest" description="Disordered" evidence="1">
    <location>
        <begin position="312"/>
        <end position="659"/>
    </location>
</feature>
<dbReference type="PANTHER" id="PTHR39611:SF2">
    <property type="entry name" value="HYDROXYPROLINE-RICH GLYCOPROTEIN DZ-HRGP"/>
    <property type="match status" value="1"/>
</dbReference>
<evidence type="ECO:0000256" key="1">
    <source>
        <dbReference type="SAM" id="MobiDB-lite"/>
    </source>
</evidence>
<protein>
    <recommendedName>
        <fullName evidence="2">DUF7514 domain-containing protein</fullName>
    </recommendedName>
</protein>
<dbReference type="Pfam" id="PF24355">
    <property type="entry name" value="DUF7514"/>
    <property type="match status" value="1"/>
</dbReference>
<keyword evidence="4" id="KW-1185">Reference proteome</keyword>
<reference evidence="4" key="1">
    <citation type="journal article" date="2012" name="MBio">
        <title>Comparative genome analysis of Trichophyton rubrum and related dermatophytes reveals candidate genes involved in infection.</title>
        <authorList>
            <person name="Martinez D.A."/>
            <person name="Oliver B.G."/>
            <person name="Graeser Y."/>
            <person name="Goldberg J.M."/>
            <person name="Li W."/>
            <person name="Martinez-Rossi N.M."/>
            <person name="Monod M."/>
            <person name="Shelest E."/>
            <person name="Barton R.C."/>
            <person name="Birch E."/>
            <person name="Brakhage A.A."/>
            <person name="Chen Z."/>
            <person name="Gurr S.J."/>
            <person name="Heiman D."/>
            <person name="Heitman J."/>
            <person name="Kosti I."/>
            <person name="Rossi A."/>
            <person name="Saif S."/>
            <person name="Samalova M."/>
            <person name="Saunders C.W."/>
            <person name="Shea T."/>
            <person name="Summerbell R.C."/>
            <person name="Xu J."/>
            <person name="Young S."/>
            <person name="Zeng Q."/>
            <person name="Birren B.W."/>
            <person name="Cuomo C.A."/>
            <person name="White T.C."/>
        </authorList>
    </citation>
    <scope>NUCLEOTIDE SEQUENCE [LARGE SCALE GENOMIC DNA]</scope>
    <source>
        <strain evidence="4">ATCC MYA-4605 / CBS 113480</strain>
    </source>
</reference>
<dbReference type="RefSeq" id="XP_002845822.1">
    <property type="nucleotide sequence ID" value="XM_002845776.1"/>
</dbReference>
<sequence length="659" mass="74927">MESQQPPRDFDWGYLIQPDKSPSPRLEQLCLGLAGVISELDPSSSTKELTPEKLAAFYRAVGGNYDSLFLNTPSPSLSFIYQSLGCFHTLQPTKSAFEPPSIPALLPHGFIRWQTIQLLLCPEEHTPFLQRAVEMFDIVDAHEGYLLPKSIPASAFPTQPDPDMVKWHETVCNRLELESAGPSPNPRPSSNAHPSPAVRTHQSRAKEDEGDYFSQGHYYTSSSRKQHASRQNSREPHSRIPHPLRHTEAASYTGDSGPKTVGYERPAGVSRSKTSSHYRGHSSPPSAYRRSWAHPEISGDEDEIIIIEHGRSNPQARRSEHRHSQEHTIHEDIYPSRSSRVRHHSHESMHRQRQPSHHSVNETPRRRLDEDEPEIYYSYPPSKHIPEIKPTYDDDASNAFPTPKHHNHPFHPRYIDLFDDDGRIYLNQSPSGPRRGSRTSAHAENPHGSPPLSPTTELYNEQTTHLDPRSRPHRHQSLRESRPKKTRGAKGIEIRPRSHSRGSPSRRQHHYYQDYRHIDDHHIHPSRSTRERERDRDRDRERSRSRPRRGEDETWSESDSSIDTSDHDYPATAPTAQGYTAPLAPMPPAAGPIPPVNTSGGTPRESSRRAKYAAKLESTFKNGLRNSGKEKKKKDRNGGSSGDAQYPSYSGRSRSSHRR</sequence>
<feature type="compositionally biased region" description="Basic and acidic residues" evidence="1">
    <location>
        <begin position="359"/>
        <end position="369"/>
    </location>
</feature>
<dbReference type="EMBL" id="DS995705">
    <property type="protein sequence ID" value="EEQ32872.1"/>
    <property type="molecule type" value="Genomic_DNA"/>
</dbReference>
<accession>C5FSL9</accession>
<dbReference type="eggNOG" id="ENOG502SNYF">
    <property type="taxonomic scope" value="Eukaryota"/>
</dbReference>
<proteinExistence type="predicted"/>
<evidence type="ECO:0000259" key="2">
    <source>
        <dbReference type="Pfam" id="PF24355"/>
    </source>
</evidence>
<organism evidence="3 4">
    <name type="scientific">Arthroderma otae (strain ATCC MYA-4605 / CBS 113480)</name>
    <name type="common">Microsporum canis</name>
    <dbReference type="NCBI Taxonomy" id="554155"/>
    <lineage>
        <taxon>Eukaryota</taxon>
        <taxon>Fungi</taxon>
        <taxon>Dikarya</taxon>
        <taxon>Ascomycota</taxon>
        <taxon>Pezizomycotina</taxon>
        <taxon>Eurotiomycetes</taxon>
        <taxon>Eurotiomycetidae</taxon>
        <taxon>Onygenales</taxon>
        <taxon>Arthrodermataceae</taxon>
        <taxon>Microsporum</taxon>
    </lineage>
</organism>
<feature type="compositionally biased region" description="Pro residues" evidence="1">
    <location>
        <begin position="584"/>
        <end position="595"/>
    </location>
</feature>
<dbReference type="OMA" id="HHSHESM"/>
<dbReference type="VEuPathDB" id="FungiDB:MCYG_05691"/>
<evidence type="ECO:0000313" key="4">
    <source>
        <dbReference type="Proteomes" id="UP000002035"/>
    </source>
</evidence>
<feature type="compositionally biased region" description="Basic residues" evidence="1">
    <location>
        <begin position="339"/>
        <end position="356"/>
    </location>
</feature>
<dbReference type="HOGENOM" id="CLU_396874_0_0_1"/>
<feature type="compositionally biased region" description="Basic residues" evidence="1">
    <location>
        <begin position="497"/>
        <end position="510"/>
    </location>
</feature>
<feature type="compositionally biased region" description="Basic and acidic residues" evidence="1">
    <location>
        <begin position="322"/>
        <end position="334"/>
    </location>
</feature>
<feature type="compositionally biased region" description="Basic and acidic residues" evidence="1">
    <location>
        <begin position="413"/>
        <end position="423"/>
    </location>
</feature>
<feature type="region of interest" description="Disordered" evidence="1">
    <location>
        <begin position="177"/>
        <end position="291"/>
    </location>
</feature>
<dbReference type="Proteomes" id="UP000002035">
    <property type="component" value="Unassembled WGS sequence"/>
</dbReference>
<feature type="domain" description="DUF7514" evidence="2">
    <location>
        <begin position="13"/>
        <end position="171"/>
    </location>
</feature>
<name>C5FSL9_ARTOC</name>
<gene>
    <name evidence="3" type="ORF">MCYG_05691</name>
</gene>
<dbReference type="AlphaFoldDB" id="C5FSL9"/>
<evidence type="ECO:0000313" key="3">
    <source>
        <dbReference type="EMBL" id="EEQ32872.1"/>
    </source>
</evidence>